<reference evidence="2" key="2">
    <citation type="submission" date="2015-08" db="UniProtKB">
        <authorList>
            <consortium name="WormBaseParasite"/>
        </authorList>
    </citation>
    <scope>IDENTIFICATION</scope>
</reference>
<reference evidence="1" key="1">
    <citation type="submission" date="2014-07" db="EMBL/GenBank/DDBJ databases">
        <authorList>
            <person name="Martin A.A"/>
            <person name="De Silva N."/>
        </authorList>
    </citation>
    <scope>NUCLEOTIDE SEQUENCE</scope>
</reference>
<dbReference type="WBParaSite" id="SVE_0934900.1">
    <property type="protein sequence ID" value="SVE_0934900.1"/>
    <property type="gene ID" value="SVE_0934900"/>
</dbReference>
<protein>
    <submittedName>
        <fullName evidence="2">LysR family transcriptional regulator</fullName>
    </submittedName>
</protein>
<evidence type="ECO:0000313" key="2">
    <source>
        <dbReference type="WBParaSite" id="SVE_0934900.1"/>
    </source>
</evidence>
<accession>A0A0K0FJY6</accession>
<organism evidence="1 2">
    <name type="scientific">Strongyloides venezuelensis</name>
    <name type="common">Threadworm</name>
    <dbReference type="NCBI Taxonomy" id="75913"/>
    <lineage>
        <taxon>Eukaryota</taxon>
        <taxon>Metazoa</taxon>
        <taxon>Ecdysozoa</taxon>
        <taxon>Nematoda</taxon>
        <taxon>Chromadorea</taxon>
        <taxon>Rhabditida</taxon>
        <taxon>Tylenchina</taxon>
        <taxon>Panagrolaimomorpha</taxon>
        <taxon>Strongyloidoidea</taxon>
        <taxon>Strongyloididae</taxon>
        <taxon>Strongyloides</taxon>
    </lineage>
</organism>
<evidence type="ECO:0000313" key="1">
    <source>
        <dbReference type="Proteomes" id="UP000035680"/>
    </source>
</evidence>
<name>A0A0K0FJY6_STRVS</name>
<dbReference type="AlphaFoldDB" id="A0A0K0FJY6"/>
<dbReference type="Proteomes" id="UP000035680">
    <property type="component" value="Unassembled WGS sequence"/>
</dbReference>
<proteinExistence type="predicted"/>
<sequence length="36" mass="4312">LLYGQGGCTVQHFRRFTYENLVTTFARFKQQRLKGF</sequence>
<keyword evidence="1" id="KW-1185">Reference proteome</keyword>